<name>A0A0W0XIK7_9GAMM</name>
<evidence type="ECO:0000313" key="2">
    <source>
        <dbReference type="EMBL" id="KTD44429.1"/>
    </source>
</evidence>
<organism evidence="2 3">
    <name type="scientific">Legionella oakridgensis</name>
    <dbReference type="NCBI Taxonomy" id="29423"/>
    <lineage>
        <taxon>Bacteria</taxon>
        <taxon>Pseudomonadati</taxon>
        <taxon>Pseudomonadota</taxon>
        <taxon>Gammaproteobacteria</taxon>
        <taxon>Legionellales</taxon>
        <taxon>Legionellaceae</taxon>
        <taxon>Legionella</taxon>
    </lineage>
</organism>
<evidence type="ECO:0000313" key="3">
    <source>
        <dbReference type="Proteomes" id="UP000054858"/>
    </source>
</evidence>
<dbReference type="AlphaFoldDB" id="A0A0W0XIK7"/>
<dbReference type="PATRIC" id="fig|29423.5.peg.137"/>
<proteinExistence type="predicted"/>
<dbReference type="Proteomes" id="UP000054858">
    <property type="component" value="Unassembled WGS sequence"/>
</dbReference>
<gene>
    <name evidence="2" type="ORF">Loak_0129</name>
</gene>
<sequence length="177" mass="20751">MSKEQQRELERLRELRAKEERTREENEELERLRAKHAAYMQATADMKAQLRRESMEELVVKSEDQDKMIQDYMEFMRRITKKPFDEVPETENGMTKLSFPSLADASLFFQEQSEKNRRFIVVDADTQTVMAYSNGKDGKLYHGDGREFQKGDVLTPSGISHEDFKIPEPDSITPKPR</sequence>
<accession>A0A0W0XIK7</accession>
<feature type="compositionally biased region" description="Basic and acidic residues" evidence="1">
    <location>
        <begin position="136"/>
        <end position="150"/>
    </location>
</feature>
<protein>
    <submittedName>
        <fullName evidence="2">Substrate of the Dot/Icm secretion system</fullName>
    </submittedName>
</protein>
<dbReference type="RefSeq" id="WP_035894124.1">
    <property type="nucleotide sequence ID" value="NZ_LCUA01000023.1"/>
</dbReference>
<comment type="caution">
    <text evidence="2">The sequence shown here is derived from an EMBL/GenBank/DDBJ whole genome shotgun (WGS) entry which is preliminary data.</text>
</comment>
<evidence type="ECO:0000256" key="1">
    <source>
        <dbReference type="SAM" id="MobiDB-lite"/>
    </source>
</evidence>
<feature type="region of interest" description="Disordered" evidence="1">
    <location>
        <begin position="134"/>
        <end position="177"/>
    </location>
</feature>
<reference evidence="2 3" key="1">
    <citation type="submission" date="2015-11" db="EMBL/GenBank/DDBJ databases">
        <title>Genomic analysis of 38 Legionella species identifies large and diverse effector repertoires.</title>
        <authorList>
            <person name="Burstein D."/>
            <person name="Amaro F."/>
            <person name="Zusman T."/>
            <person name="Lifshitz Z."/>
            <person name="Cohen O."/>
            <person name="Gilbert J.A."/>
            <person name="Pupko T."/>
            <person name="Shuman H.A."/>
            <person name="Segal G."/>
        </authorList>
    </citation>
    <scope>NUCLEOTIDE SEQUENCE [LARGE SCALE GENOMIC DNA]</scope>
    <source>
        <strain evidence="2 3">Oak Ridge-10</strain>
    </source>
</reference>
<feature type="region of interest" description="Disordered" evidence="1">
    <location>
        <begin position="1"/>
        <end position="29"/>
    </location>
</feature>
<dbReference type="EMBL" id="LNYP01000003">
    <property type="protein sequence ID" value="KTD44429.1"/>
    <property type="molecule type" value="Genomic_DNA"/>
</dbReference>